<sequence length="116" mass="13288">MLLIALLLIVCLSLLLKLVWATRSLVTQYCTTMALDVSMWILILNLVLAQHLGILNMSWMPCSCLATPSCSLFHHLQVINLIIMVDLDLRLGCLLLLNLWLWLRFLLLHQLLGWAH</sequence>
<protein>
    <recommendedName>
        <fullName evidence="5">Secreted peptide</fullName>
    </recommendedName>
</protein>
<reference evidence="3" key="1">
    <citation type="submission" date="2020-05" db="EMBL/GenBank/DDBJ databases">
        <title>WGS assembly of Panicum virgatum.</title>
        <authorList>
            <person name="Lovell J.T."/>
            <person name="Jenkins J."/>
            <person name="Shu S."/>
            <person name="Juenger T.E."/>
            <person name="Schmutz J."/>
        </authorList>
    </citation>
    <scope>NUCLEOTIDE SEQUENCE</scope>
    <source>
        <strain evidence="3">AP13</strain>
    </source>
</reference>
<keyword evidence="1" id="KW-0812">Transmembrane</keyword>
<feature type="signal peptide" evidence="2">
    <location>
        <begin position="1"/>
        <end position="21"/>
    </location>
</feature>
<name>A0A8T0VRS9_PANVG</name>
<accession>A0A8T0VRS9</accession>
<keyword evidence="1" id="KW-0472">Membrane</keyword>
<dbReference type="AlphaFoldDB" id="A0A8T0VRS9"/>
<evidence type="ECO:0000313" key="4">
    <source>
        <dbReference type="Proteomes" id="UP000823388"/>
    </source>
</evidence>
<evidence type="ECO:0008006" key="5">
    <source>
        <dbReference type="Google" id="ProtNLM"/>
    </source>
</evidence>
<keyword evidence="1" id="KW-1133">Transmembrane helix</keyword>
<evidence type="ECO:0000313" key="3">
    <source>
        <dbReference type="EMBL" id="KAG2637127.1"/>
    </source>
</evidence>
<proteinExistence type="predicted"/>
<dbReference type="EMBL" id="CM029040">
    <property type="protein sequence ID" value="KAG2637127.1"/>
    <property type="molecule type" value="Genomic_DNA"/>
</dbReference>
<keyword evidence="2" id="KW-0732">Signal</keyword>
<comment type="caution">
    <text evidence="3">The sequence shown here is derived from an EMBL/GenBank/DDBJ whole genome shotgun (WGS) entry which is preliminary data.</text>
</comment>
<organism evidence="3 4">
    <name type="scientific">Panicum virgatum</name>
    <name type="common">Blackwell switchgrass</name>
    <dbReference type="NCBI Taxonomy" id="38727"/>
    <lineage>
        <taxon>Eukaryota</taxon>
        <taxon>Viridiplantae</taxon>
        <taxon>Streptophyta</taxon>
        <taxon>Embryophyta</taxon>
        <taxon>Tracheophyta</taxon>
        <taxon>Spermatophyta</taxon>
        <taxon>Magnoliopsida</taxon>
        <taxon>Liliopsida</taxon>
        <taxon>Poales</taxon>
        <taxon>Poaceae</taxon>
        <taxon>PACMAD clade</taxon>
        <taxon>Panicoideae</taxon>
        <taxon>Panicodae</taxon>
        <taxon>Paniceae</taxon>
        <taxon>Panicinae</taxon>
        <taxon>Panicum</taxon>
        <taxon>Panicum sect. Hiantes</taxon>
    </lineage>
</organism>
<gene>
    <name evidence="3" type="ORF">PVAP13_2NG501315</name>
</gene>
<dbReference type="Proteomes" id="UP000823388">
    <property type="component" value="Chromosome 2N"/>
</dbReference>
<feature type="transmembrane region" description="Helical" evidence="1">
    <location>
        <begin position="37"/>
        <end position="57"/>
    </location>
</feature>
<evidence type="ECO:0000256" key="1">
    <source>
        <dbReference type="SAM" id="Phobius"/>
    </source>
</evidence>
<feature type="transmembrane region" description="Helical" evidence="1">
    <location>
        <begin position="78"/>
        <end position="103"/>
    </location>
</feature>
<evidence type="ECO:0000256" key="2">
    <source>
        <dbReference type="SAM" id="SignalP"/>
    </source>
</evidence>
<feature type="chain" id="PRO_5035724694" description="Secreted peptide" evidence="2">
    <location>
        <begin position="22"/>
        <end position="116"/>
    </location>
</feature>
<keyword evidence="4" id="KW-1185">Reference proteome</keyword>